<gene>
    <name evidence="1" type="ORF">ACHIPZ_06640</name>
</gene>
<evidence type="ECO:0000313" key="2">
    <source>
        <dbReference type="Proteomes" id="UP001609175"/>
    </source>
</evidence>
<reference evidence="1 2" key="1">
    <citation type="submission" date="2024-10" db="EMBL/GenBank/DDBJ databases">
        <authorList>
            <person name="Riesco R."/>
        </authorList>
    </citation>
    <scope>NUCLEOTIDE SEQUENCE [LARGE SCALE GENOMIC DNA]</scope>
    <source>
        <strain evidence="1 2">NCIMB 15449</strain>
    </source>
</reference>
<dbReference type="RefSeq" id="WP_395113331.1">
    <property type="nucleotide sequence ID" value="NZ_JBIMSO010000031.1"/>
</dbReference>
<protein>
    <recommendedName>
        <fullName evidence="3">DUF1707 domain-containing protein</fullName>
    </recommendedName>
</protein>
<dbReference type="Proteomes" id="UP001609175">
    <property type="component" value="Unassembled WGS sequence"/>
</dbReference>
<name>A0ABW7JJP6_9NOCA</name>
<dbReference type="EMBL" id="JBIMSO010000031">
    <property type="protein sequence ID" value="MFH5207892.1"/>
    <property type="molecule type" value="Genomic_DNA"/>
</dbReference>
<evidence type="ECO:0000313" key="1">
    <source>
        <dbReference type="EMBL" id="MFH5207892.1"/>
    </source>
</evidence>
<accession>A0ABW7JJP6</accession>
<evidence type="ECO:0008006" key="3">
    <source>
        <dbReference type="Google" id="ProtNLM"/>
    </source>
</evidence>
<sequence>MTNEHENIDNAPENHAEYEALMDLLMHSNLAQPLRDDAHEQHAEATALRRMMVNLGQDSSQVDDYLTDANLKDSIADWAESTLSHRGDNSGDHIFEIVSEDPVVRGLLGGDMSDTAEMSITADQGVDTVRLHASIPVTETPQSGAEHLVAAVEFTNDSRVIRFPLVATNIGDERFPLPAWVGSVTVFRPRGSLRKGWIEHSAAIDHD</sequence>
<organism evidence="1 2">
    <name type="scientific">Antrihabitans spumae</name>
    <dbReference type="NCBI Taxonomy" id="3373370"/>
    <lineage>
        <taxon>Bacteria</taxon>
        <taxon>Bacillati</taxon>
        <taxon>Actinomycetota</taxon>
        <taxon>Actinomycetes</taxon>
        <taxon>Mycobacteriales</taxon>
        <taxon>Nocardiaceae</taxon>
        <taxon>Antrihabitans</taxon>
    </lineage>
</organism>
<comment type="caution">
    <text evidence="1">The sequence shown here is derived from an EMBL/GenBank/DDBJ whole genome shotgun (WGS) entry which is preliminary data.</text>
</comment>
<proteinExistence type="predicted"/>